<organism evidence="2 3">
    <name type="scientific">Toxocara canis</name>
    <name type="common">Canine roundworm</name>
    <dbReference type="NCBI Taxonomy" id="6265"/>
    <lineage>
        <taxon>Eukaryota</taxon>
        <taxon>Metazoa</taxon>
        <taxon>Ecdysozoa</taxon>
        <taxon>Nematoda</taxon>
        <taxon>Chromadorea</taxon>
        <taxon>Rhabditida</taxon>
        <taxon>Spirurina</taxon>
        <taxon>Ascaridomorpha</taxon>
        <taxon>Ascaridoidea</taxon>
        <taxon>Toxocaridae</taxon>
        <taxon>Toxocara</taxon>
    </lineage>
</organism>
<protein>
    <submittedName>
        <fullName evidence="3">DNA-directed DNA polymerase</fullName>
    </submittedName>
</protein>
<name>A0A183U1Q3_TOXCA</name>
<dbReference type="WBParaSite" id="TCNE_0000242301-mRNA-1">
    <property type="protein sequence ID" value="TCNE_0000242301-mRNA-1"/>
    <property type="gene ID" value="TCNE_0000242301"/>
</dbReference>
<sequence>LPSTPRPVDESDVATDRITIEQQATQYEQMRAHHAVAHSEPARRIEKKLTDAALDPHASRRKEQLPSTSRSDDELEVLINGRPIEHHEDNVERKRAAYASKNRRKWRGPKRRRIFRRPPIDSSDSLDLPLQSTSEKLAEVLRYFSYPAVLFSVNKDPRVDEENAIILHPTLNRPLEKEEINIYIARTILRLKTDHITKSHIRMLAPGWMQIADDTDIMNAIEELRTSGLLVVKEDDKTRKQKVDVYKKAGSKDRVDIQPQHSNSVIKEASVQVKEKFACFFYFKISALKENNCDGVG</sequence>
<dbReference type="AlphaFoldDB" id="A0A183U1Q3"/>
<evidence type="ECO:0000256" key="1">
    <source>
        <dbReference type="SAM" id="MobiDB-lite"/>
    </source>
</evidence>
<feature type="compositionally biased region" description="Basic residues" evidence="1">
    <location>
        <begin position="101"/>
        <end position="116"/>
    </location>
</feature>
<evidence type="ECO:0000313" key="2">
    <source>
        <dbReference type="Proteomes" id="UP000050794"/>
    </source>
</evidence>
<feature type="region of interest" description="Disordered" evidence="1">
    <location>
        <begin position="31"/>
        <end position="118"/>
    </location>
</feature>
<dbReference type="Proteomes" id="UP000050794">
    <property type="component" value="Unassembled WGS sequence"/>
</dbReference>
<evidence type="ECO:0000313" key="3">
    <source>
        <dbReference type="WBParaSite" id="TCNE_0000242301-mRNA-1"/>
    </source>
</evidence>
<feature type="compositionally biased region" description="Basic and acidic residues" evidence="1">
    <location>
        <begin position="83"/>
        <end position="95"/>
    </location>
</feature>
<proteinExistence type="predicted"/>
<feature type="compositionally biased region" description="Basic and acidic residues" evidence="1">
    <location>
        <begin position="40"/>
        <end position="50"/>
    </location>
</feature>
<keyword evidence="2" id="KW-1185">Reference proteome</keyword>
<reference evidence="3" key="1">
    <citation type="submission" date="2016-06" db="UniProtKB">
        <authorList>
            <consortium name="WormBaseParasite"/>
        </authorList>
    </citation>
    <scope>IDENTIFICATION</scope>
</reference>
<accession>A0A183U1Q3</accession>